<dbReference type="Proteomes" id="UP001530315">
    <property type="component" value="Unassembled WGS sequence"/>
</dbReference>
<sequence length="241" mass="26195">MSATRDPTRHDAVAAVGEVVGTYALSRMMAGMMDDDSGRRVMRDRPYVDGSTVALASSYASYASTSSPPSSSSSGGGAAAVADDDDDDDDGTTTTFGAAYASFLDRHSFDPEDRTIVRYVSDPDLAYVATRYRQCHDYWHVLSGLPPTVLGESALKSLELVQTGMPLSALSVLASLSSYAGLLDDDDRRVLRETYLPWAMRTGRNMREHVLMSTYYELEFGTDLNALRDRMGIEAAPIVES</sequence>
<proteinExistence type="inferred from homology"/>
<keyword evidence="5 6" id="KW-0456">Lyase</keyword>
<accession>A0ABD3NEG9</accession>
<gene>
    <name evidence="8" type="ORF">ACHAW5_009074</name>
</gene>
<evidence type="ECO:0000256" key="7">
    <source>
        <dbReference type="SAM" id="MobiDB-lite"/>
    </source>
</evidence>
<keyword evidence="1 6" id="KW-0831">Ubiquinone biosynthesis</keyword>
<dbReference type="Pfam" id="PF05019">
    <property type="entry name" value="Coq4"/>
    <property type="match status" value="2"/>
</dbReference>
<dbReference type="InterPro" id="IPR027540">
    <property type="entry name" value="Coq4_euk"/>
</dbReference>
<evidence type="ECO:0000313" key="8">
    <source>
        <dbReference type="EMBL" id="KAL3774377.1"/>
    </source>
</evidence>
<evidence type="ECO:0000256" key="1">
    <source>
        <dbReference type="ARBA" id="ARBA00022688"/>
    </source>
</evidence>
<comment type="cofactor">
    <cofactor evidence="6">
        <name>Zn(2+)</name>
        <dbReference type="ChEBI" id="CHEBI:29105"/>
    </cofactor>
</comment>
<feature type="binding site" evidence="6">
    <location>
        <position position="152"/>
    </location>
    <ligand>
        <name>Zn(2+)</name>
        <dbReference type="ChEBI" id="CHEBI:29105"/>
    </ligand>
</feature>
<evidence type="ECO:0000256" key="5">
    <source>
        <dbReference type="ARBA" id="ARBA00023239"/>
    </source>
</evidence>
<keyword evidence="6" id="KW-0479">Metal-binding</keyword>
<dbReference type="InterPro" id="IPR007715">
    <property type="entry name" value="Coq4"/>
</dbReference>
<dbReference type="EMBL" id="JALLAZ020001473">
    <property type="protein sequence ID" value="KAL3774377.1"/>
    <property type="molecule type" value="Genomic_DNA"/>
</dbReference>
<comment type="caution">
    <text evidence="8">The sequence shown here is derived from an EMBL/GenBank/DDBJ whole genome shotgun (WGS) entry which is preliminary data.</text>
</comment>
<evidence type="ECO:0000313" key="9">
    <source>
        <dbReference type="Proteomes" id="UP001530315"/>
    </source>
</evidence>
<keyword evidence="6" id="KW-0862">Zinc</keyword>
<protein>
    <recommendedName>
        <fullName evidence="6">Ubiquinone biosynthesis protein COQ4 homolog, mitochondrial</fullName>
    </recommendedName>
    <alternativeName>
        <fullName evidence="6">4-hydroxy-3-methoxy-5-polyprenylbenzoate decarboxylase</fullName>
        <ecNumber evidence="6">4.1.1.130</ecNumber>
    </alternativeName>
    <alternativeName>
        <fullName evidence="6">Coenzyme Q biosynthesis protein 4 homolog</fullName>
    </alternativeName>
</protein>
<reference evidence="8 9" key="1">
    <citation type="submission" date="2024-10" db="EMBL/GenBank/DDBJ databases">
        <title>Updated reference genomes for cyclostephanoid diatoms.</title>
        <authorList>
            <person name="Roberts W.R."/>
            <person name="Alverson A.J."/>
        </authorList>
    </citation>
    <scope>NUCLEOTIDE SEQUENCE [LARGE SCALE GENOMIC DNA]</scope>
    <source>
        <strain evidence="8 9">AJA276-08</strain>
    </source>
</reference>
<comment type="pathway">
    <text evidence="6">Cofactor biosynthesis; ubiquinone biosynthesis.</text>
</comment>
<dbReference type="PANTHER" id="PTHR12922:SF7">
    <property type="entry name" value="UBIQUINONE BIOSYNTHESIS PROTEIN COQ4 HOMOLOG, MITOCHONDRIAL"/>
    <property type="match status" value="1"/>
</dbReference>
<dbReference type="GO" id="GO:0008270">
    <property type="term" value="F:zinc ion binding"/>
    <property type="evidence" value="ECO:0007669"/>
    <property type="project" value="UniProtKB-UniRule"/>
</dbReference>
<keyword evidence="4 6" id="KW-0472">Membrane</keyword>
<comment type="function">
    <text evidence="6">Lyase that catalyzes the C1-decarboxylation of 4-hydroxy-3-methoxy-5-(all-trans-polyprenyl)benzoic acid into 2-methoxy-6-(all-trans-polyprenyl)phenol during ubiquinone biosynthesis.</text>
</comment>
<dbReference type="PANTHER" id="PTHR12922">
    <property type="entry name" value="UBIQUINONE BIOSYNTHESIS PROTEIN"/>
    <property type="match status" value="1"/>
</dbReference>
<dbReference type="AlphaFoldDB" id="A0ABD3NEG9"/>
<feature type="binding site" evidence="6">
    <location>
        <position position="137"/>
    </location>
    <ligand>
        <name>Zn(2+)</name>
        <dbReference type="ChEBI" id="CHEBI:29105"/>
    </ligand>
</feature>
<evidence type="ECO:0000256" key="6">
    <source>
        <dbReference type="HAMAP-Rule" id="MF_03111"/>
    </source>
</evidence>
<dbReference type="HAMAP" id="MF_03111">
    <property type="entry name" value="Coq4"/>
    <property type="match status" value="1"/>
</dbReference>
<feature type="compositionally biased region" description="Acidic residues" evidence="7">
    <location>
        <begin position="82"/>
        <end position="91"/>
    </location>
</feature>
<feature type="region of interest" description="Disordered" evidence="7">
    <location>
        <begin position="63"/>
        <end position="91"/>
    </location>
</feature>
<feature type="binding site" evidence="6">
    <location>
        <position position="140"/>
    </location>
    <ligand>
        <name>Zn(2+)</name>
        <dbReference type="ChEBI" id="CHEBI:29105"/>
    </ligand>
</feature>
<dbReference type="EC" id="4.1.1.130" evidence="6"/>
<evidence type="ECO:0000256" key="2">
    <source>
        <dbReference type="ARBA" id="ARBA00022792"/>
    </source>
</evidence>
<evidence type="ECO:0000256" key="3">
    <source>
        <dbReference type="ARBA" id="ARBA00023128"/>
    </source>
</evidence>
<feature type="binding site" evidence="6">
    <location>
        <position position="136"/>
    </location>
    <ligand>
        <name>Zn(2+)</name>
        <dbReference type="ChEBI" id="CHEBI:29105"/>
    </ligand>
</feature>
<comment type="subcellular location">
    <subcellularLocation>
        <location evidence="6">Mitochondrion inner membrane</location>
        <topology evidence="6">Peripheral membrane protein</topology>
        <orientation evidence="6">Matrix side</orientation>
    </subcellularLocation>
</comment>
<comment type="subunit">
    <text evidence="6">Component of a multi-subunit COQ enzyme complex.</text>
</comment>
<evidence type="ECO:0000256" key="4">
    <source>
        <dbReference type="ARBA" id="ARBA00023136"/>
    </source>
</evidence>
<keyword evidence="3 6" id="KW-0496">Mitochondrion</keyword>
<comment type="catalytic activity">
    <reaction evidence="6">
        <text>a 4-hydroxy-3-methoxy-5-(all-trans-polyprenyl)benzoate + H(+) = a 2-methoxy-6-(all-trans-polyprenyl)phenol + CO2</text>
        <dbReference type="Rhea" id="RHEA:81179"/>
        <dbReference type="Rhea" id="RHEA-COMP:9551"/>
        <dbReference type="Rhea" id="RHEA-COMP:10931"/>
        <dbReference type="ChEBI" id="CHEBI:15378"/>
        <dbReference type="ChEBI" id="CHEBI:16526"/>
        <dbReference type="ChEBI" id="CHEBI:62731"/>
        <dbReference type="ChEBI" id="CHEBI:84443"/>
        <dbReference type="EC" id="4.1.1.130"/>
    </reaction>
</comment>
<keyword evidence="9" id="KW-1185">Reference proteome</keyword>
<name>A0ABD3NEG9_9STRA</name>
<dbReference type="GO" id="GO:0031314">
    <property type="term" value="C:extrinsic component of mitochondrial inner membrane"/>
    <property type="evidence" value="ECO:0007669"/>
    <property type="project" value="UniProtKB-UniRule"/>
</dbReference>
<organism evidence="8 9">
    <name type="scientific">Stephanodiscus triporus</name>
    <dbReference type="NCBI Taxonomy" id="2934178"/>
    <lineage>
        <taxon>Eukaryota</taxon>
        <taxon>Sar</taxon>
        <taxon>Stramenopiles</taxon>
        <taxon>Ochrophyta</taxon>
        <taxon>Bacillariophyta</taxon>
        <taxon>Coscinodiscophyceae</taxon>
        <taxon>Thalassiosirophycidae</taxon>
        <taxon>Stephanodiscales</taxon>
        <taxon>Stephanodiscaceae</taxon>
        <taxon>Stephanodiscus</taxon>
    </lineage>
</organism>
<keyword evidence="2 6" id="KW-0999">Mitochondrion inner membrane</keyword>
<dbReference type="GO" id="GO:0120539">
    <property type="term" value="F:4-hydroxy-3-methoxy-5-polyprenylbenzoate decarboxylase activity"/>
    <property type="evidence" value="ECO:0007669"/>
    <property type="project" value="UniProtKB-EC"/>
</dbReference>
<comment type="similarity">
    <text evidence="6">Belongs to the COQ4 family.</text>
</comment>
<feature type="compositionally biased region" description="Low complexity" evidence="7">
    <location>
        <begin position="63"/>
        <end position="73"/>
    </location>
</feature>